<feature type="region of interest" description="Disordered" evidence="1">
    <location>
        <begin position="45"/>
        <end position="65"/>
    </location>
</feature>
<reference evidence="3" key="1">
    <citation type="journal article" date="2019" name="Int. J. Syst. Evol. Microbiol.">
        <title>The Global Catalogue of Microorganisms (GCM) 10K type strain sequencing project: providing services to taxonomists for standard genome sequencing and annotation.</title>
        <authorList>
            <consortium name="The Broad Institute Genomics Platform"/>
            <consortium name="The Broad Institute Genome Sequencing Center for Infectious Disease"/>
            <person name="Wu L."/>
            <person name="Ma J."/>
        </authorList>
    </citation>
    <scope>NUCLEOTIDE SEQUENCE [LARGE SCALE GENOMIC DNA]</scope>
    <source>
        <strain evidence="3">JCM 16902</strain>
    </source>
</reference>
<keyword evidence="3" id="KW-1185">Reference proteome</keyword>
<feature type="compositionally biased region" description="Basic and acidic residues" evidence="1">
    <location>
        <begin position="50"/>
        <end position="65"/>
    </location>
</feature>
<proteinExistence type="predicted"/>
<evidence type="ECO:0000256" key="1">
    <source>
        <dbReference type="SAM" id="MobiDB-lite"/>
    </source>
</evidence>
<gene>
    <name evidence="2" type="ORF">GCM10022223_00910</name>
</gene>
<dbReference type="Proteomes" id="UP001501074">
    <property type="component" value="Unassembled WGS sequence"/>
</dbReference>
<sequence length="65" mass="6935">MTTAPVAGSASEPTWMARVENPASDQRGLPDVGFGSFTATKLLPRADSSVPEHARRRERIGARLG</sequence>
<protein>
    <submittedName>
        <fullName evidence="2">Uncharacterized protein</fullName>
    </submittedName>
</protein>
<evidence type="ECO:0000313" key="2">
    <source>
        <dbReference type="EMBL" id="GAA3590250.1"/>
    </source>
</evidence>
<accession>A0ABP6YY76</accession>
<evidence type="ECO:0000313" key="3">
    <source>
        <dbReference type="Proteomes" id="UP001501074"/>
    </source>
</evidence>
<organism evidence="2 3">
    <name type="scientific">Kineosporia mesophila</name>
    <dbReference type="NCBI Taxonomy" id="566012"/>
    <lineage>
        <taxon>Bacteria</taxon>
        <taxon>Bacillati</taxon>
        <taxon>Actinomycetota</taxon>
        <taxon>Actinomycetes</taxon>
        <taxon>Kineosporiales</taxon>
        <taxon>Kineosporiaceae</taxon>
        <taxon>Kineosporia</taxon>
    </lineage>
</organism>
<dbReference type="EMBL" id="BAAAZO010000001">
    <property type="protein sequence ID" value="GAA3590250.1"/>
    <property type="molecule type" value="Genomic_DNA"/>
</dbReference>
<feature type="region of interest" description="Disordered" evidence="1">
    <location>
        <begin position="1"/>
        <end position="32"/>
    </location>
</feature>
<comment type="caution">
    <text evidence="2">The sequence shown here is derived from an EMBL/GenBank/DDBJ whole genome shotgun (WGS) entry which is preliminary data.</text>
</comment>
<name>A0ABP6YY76_9ACTN</name>